<proteinExistence type="predicted"/>
<feature type="region of interest" description="Disordered" evidence="1">
    <location>
        <begin position="1"/>
        <end position="36"/>
    </location>
</feature>
<evidence type="ECO:0000313" key="3">
    <source>
        <dbReference type="Proteomes" id="UP000886520"/>
    </source>
</evidence>
<organism evidence="2 3">
    <name type="scientific">Adiantum capillus-veneris</name>
    <name type="common">Maidenhair fern</name>
    <dbReference type="NCBI Taxonomy" id="13818"/>
    <lineage>
        <taxon>Eukaryota</taxon>
        <taxon>Viridiplantae</taxon>
        <taxon>Streptophyta</taxon>
        <taxon>Embryophyta</taxon>
        <taxon>Tracheophyta</taxon>
        <taxon>Polypodiopsida</taxon>
        <taxon>Polypodiidae</taxon>
        <taxon>Polypodiales</taxon>
        <taxon>Pteridineae</taxon>
        <taxon>Pteridaceae</taxon>
        <taxon>Vittarioideae</taxon>
        <taxon>Adiantum</taxon>
    </lineage>
</organism>
<dbReference type="Proteomes" id="UP000886520">
    <property type="component" value="Chromosome 1"/>
</dbReference>
<comment type="caution">
    <text evidence="2">The sequence shown here is derived from an EMBL/GenBank/DDBJ whole genome shotgun (WGS) entry which is preliminary data.</text>
</comment>
<reference evidence="2" key="1">
    <citation type="submission" date="2021-01" db="EMBL/GenBank/DDBJ databases">
        <title>Adiantum capillus-veneris genome.</title>
        <authorList>
            <person name="Fang Y."/>
            <person name="Liao Q."/>
        </authorList>
    </citation>
    <scope>NUCLEOTIDE SEQUENCE</scope>
    <source>
        <strain evidence="2">H3</strain>
        <tissue evidence="2">Leaf</tissue>
    </source>
</reference>
<keyword evidence="3" id="KW-1185">Reference proteome</keyword>
<dbReference type="EMBL" id="JABFUD020000001">
    <property type="protein sequence ID" value="KAI5084806.1"/>
    <property type="molecule type" value="Genomic_DNA"/>
</dbReference>
<evidence type="ECO:0000313" key="2">
    <source>
        <dbReference type="EMBL" id="KAI5084806.1"/>
    </source>
</evidence>
<gene>
    <name evidence="2" type="ORF">GOP47_0000975</name>
</gene>
<evidence type="ECO:0000256" key="1">
    <source>
        <dbReference type="SAM" id="MobiDB-lite"/>
    </source>
</evidence>
<dbReference type="AlphaFoldDB" id="A0A9D4ZSS7"/>
<sequence length="69" mass="7206">MAEGAFTCGAPEQGGDGTSSGDEESRDVQQPGDMAPAALAGGVPVLRFNALLPFFDSRALRMKATLRQH</sequence>
<name>A0A9D4ZSS7_ADICA</name>
<protein>
    <submittedName>
        <fullName evidence="2">Uncharacterized protein</fullName>
    </submittedName>
</protein>
<accession>A0A9D4ZSS7</accession>